<evidence type="ECO:0000256" key="1">
    <source>
        <dbReference type="ARBA" id="ARBA00004323"/>
    </source>
</evidence>
<dbReference type="PANTHER" id="PTHR14647">
    <property type="entry name" value="GALACTOSE-3-O-SULFOTRANSFERASE"/>
    <property type="match status" value="1"/>
</dbReference>
<gene>
    <name evidence="11" type="ORF">C7M84_013928</name>
</gene>
<dbReference type="GO" id="GO:0000139">
    <property type="term" value="C:Golgi membrane"/>
    <property type="evidence" value="ECO:0007669"/>
    <property type="project" value="UniProtKB-SubCell"/>
</dbReference>
<name>A0A3R7M5U8_PENVA</name>
<sequence length="320" mass="36459">GVQSRGRSRNVQYGAAPAEDWRPDVGESAGVRTPDVLCLRGDAGAHRTLHRGAVHLQSLPQQIGRSFAPPDWLTRDPDACRPSANIAFLKTHKCASSAVQNILFRYGYAHGLQFALPDHGNYFGGAVSFKADMLRLTPWYKLGVNIFAIHTKWDYEQVKSVMPNDTVYISIVREPTELFESLYTYVKFENFYKKTLEEFVASEDADGERYQKYLWYNQMAWDFGLPAEAMTDLDAVQQLVDAADKQFGLVMVAERMDESLVLLSHFLCWDLSDVVVLKVNARSSKDKPERRDSKQRSEGANWRRNYLIKRAFHQEVRPAG</sequence>
<evidence type="ECO:0000256" key="10">
    <source>
        <dbReference type="SAM" id="MobiDB-lite"/>
    </source>
</evidence>
<evidence type="ECO:0000256" key="7">
    <source>
        <dbReference type="ARBA" id="ARBA00023034"/>
    </source>
</evidence>
<evidence type="ECO:0000256" key="2">
    <source>
        <dbReference type="ARBA" id="ARBA00008124"/>
    </source>
</evidence>
<evidence type="ECO:0000313" key="11">
    <source>
        <dbReference type="EMBL" id="ROT67947.1"/>
    </source>
</evidence>
<dbReference type="InterPro" id="IPR009729">
    <property type="entry name" value="Gal-3-0_sulfotransfrase"/>
</dbReference>
<keyword evidence="5" id="KW-0735">Signal-anchor</keyword>
<keyword evidence="7" id="KW-0333">Golgi apparatus</keyword>
<keyword evidence="6" id="KW-1133">Transmembrane helix</keyword>
<dbReference type="Pfam" id="PF06990">
    <property type="entry name" value="Gal-3-0_sulfotr"/>
    <property type="match status" value="1"/>
</dbReference>
<dbReference type="OrthoDB" id="514299at2759"/>
<feature type="region of interest" description="Disordered" evidence="10">
    <location>
        <begin position="1"/>
        <end position="26"/>
    </location>
</feature>
<evidence type="ECO:0000256" key="4">
    <source>
        <dbReference type="ARBA" id="ARBA00022692"/>
    </source>
</evidence>
<accession>A0A3R7M5U8</accession>
<keyword evidence="12" id="KW-1185">Reference proteome</keyword>
<dbReference type="GO" id="GO:0009247">
    <property type="term" value="P:glycolipid biosynthetic process"/>
    <property type="evidence" value="ECO:0007669"/>
    <property type="project" value="InterPro"/>
</dbReference>
<reference evidence="11 12" key="1">
    <citation type="submission" date="2018-04" db="EMBL/GenBank/DDBJ databases">
        <authorList>
            <person name="Zhang X."/>
            <person name="Yuan J."/>
            <person name="Li F."/>
            <person name="Xiang J."/>
        </authorList>
    </citation>
    <scope>NUCLEOTIDE SEQUENCE [LARGE SCALE GENOMIC DNA]</scope>
    <source>
        <tissue evidence="11">Muscle</tissue>
    </source>
</reference>
<keyword evidence="3 11" id="KW-0808">Transferase</keyword>
<dbReference type="Gene3D" id="3.40.50.300">
    <property type="entry name" value="P-loop containing nucleotide triphosphate hydrolases"/>
    <property type="match status" value="1"/>
</dbReference>
<dbReference type="AlphaFoldDB" id="A0A3R7M5U8"/>
<evidence type="ECO:0000256" key="6">
    <source>
        <dbReference type="ARBA" id="ARBA00022989"/>
    </source>
</evidence>
<keyword evidence="8" id="KW-0472">Membrane</keyword>
<evidence type="ECO:0000256" key="9">
    <source>
        <dbReference type="ARBA" id="ARBA00023180"/>
    </source>
</evidence>
<comment type="subcellular location">
    <subcellularLocation>
        <location evidence="1">Golgi apparatus membrane</location>
        <topology evidence="1">Single-pass type II membrane protein</topology>
    </subcellularLocation>
</comment>
<dbReference type="InterPro" id="IPR027417">
    <property type="entry name" value="P-loop_NTPase"/>
</dbReference>
<evidence type="ECO:0000256" key="5">
    <source>
        <dbReference type="ARBA" id="ARBA00022968"/>
    </source>
</evidence>
<dbReference type="SUPFAM" id="SSF52540">
    <property type="entry name" value="P-loop containing nucleoside triphosphate hydrolases"/>
    <property type="match status" value="1"/>
</dbReference>
<dbReference type="EMBL" id="QCYY01002736">
    <property type="protein sequence ID" value="ROT67947.1"/>
    <property type="molecule type" value="Genomic_DNA"/>
</dbReference>
<reference evidence="11 12" key="2">
    <citation type="submission" date="2019-01" db="EMBL/GenBank/DDBJ databases">
        <title>The decoding of complex shrimp genome reveals the adaptation for benthos swimmer, frequently molting mechanism and breeding impact on genome.</title>
        <authorList>
            <person name="Sun Y."/>
            <person name="Gao Y."/>
            <person name="Yu Y."/>
        </authorList>
    </citation>
    <scope>NUCLEOTIDE SEQUENCE [LARGE SCALE GENOMIC DNA]</scope>
    <source>
        <tissue evidence="11">Muscle</tissue>
    </source>
</reference>
<dbReference type="PANTHER" id="PTHR14647:SF87">
    <property type="entry name" value="PUTATIVE-RELATED"/>
    <property type="match status" value="1"/>
</dbReference>
<evidence type="ECO:0000256" key="8">
    <source>
        <dbReference type="ARBA" id="ARBA00023136"/>
    </source>
</evidence>
<keyword evidence="4" id="KW-0812">Transmembrane</keyword>
<protein>
    <submittedName>
        <fullName evidence="11">Galactosylceramide sulfotransferase</fullName>
    </submittedName>
</protein>
<proteinExistence type="inferred from homology"/>
<comment type="caution">
    <text evidence="11">The sequence shown here is derived from an EMBL/GenBank/DDBJ whole genome shotgun (WGS) entry which is preliminary data.</text>
</comment>
<feature type="compositionally biased region" description="Polar residues" evidence="10">
    <location>
        <begin position="1"/>
        <end position="11"/>
    </location>
</feature>
<comment type="similarity">
    <text evidence="2">Belongs to the galactose-3-O-sulfotransferase family.</text>
</comment>
<keyword evidence="9" id="KW-0325">Glycoprotein</keyword>
<dbReference type="GO" id="GO:0001733">
    <property type="term" value="F:galactosylceramide sulfotransferase activity"/>
    <property type="evidence" value="ECO:0007669"/>
    <property type="project" value="InterPro"/>
</dbReference>
<evidence type="ECO:0000313" key="12">
    <source>
        <dbReference type="Proteomes" id="UP000283509"/>
    </source>
</evidence>
<feature type="non-terminal residue" evidence="11">
    <location>
        <position position="1"/>
    </location>
</feature>
<dbReference type="Proteomes" id="UP000283509">
    <property type="component" value="Unassembled WGS sequence"/>
</dbReference>
<organism evidence="11 12">
    <name type="scientific">Penaeus vannamei</name>
    <name type="common">Whiteleg shrimp</name>
    <name type="synonym">Litopenaeus vannamei</name>
    <dbReference type="NCBI Taxonomy" id="6689"/>
    <lineage>
        <taxon>Eukaryota</taxon>
        <taxon>Metazoa</taxon>
        <taxon>Ecdysozoa</taxon>
        <taxon>Arthropoda</taxon>
        <taxon>Crustacea</taxon>
        <taxon>Multicrustacea</taxon>
        <taxon>Malacostraca</taxon>
        <taxon>Eumalacostraca</taxon>
        <taxon>Eucarida</taxon>
        <taxon>Decapoda</taxon>
        <taxon>Dendrobranchiata</taxon>
        <taxon>Penaeoidea</taxon>
        <taxon>Penaeidae</taxon>
        <taxon>Penaeus</taxon>
    </lineage>
</organism>
<evidence type="ECO:0000256" key="3">
    <source>
        <dbReference type="ARBA" id="ARBA00022679"/>
    </source>
</evidence>